<accession>A0ABM8ZWA3</accession>
<organism evidence="2 3">
    <name type="scientific">Vibrio stylophorae</name>
    <dbReference type="NCBI Taxonomy" id="659351"/>
    <lineage>
        <taxon>Bacteria</taxon>
        <taxon>Pseudomonadati</taxon>
        <taxon>Pseudomonadota</taxon>
        <taxon>Gammaproteobacteria</taxon>
        <taxon>Vibrionales</taxon>
        <taxon>Vibrionaceae</taxon>
        <taxon>Vibrio</taxon>
    </lineage>
</organism>
<comment type="caution">
    <text evidence="2">The sequence shown here is derived from an EMBL/GenBank/DDBJ whole genome shotgun (WGS) entry which is preliminary data.</text>
</comment>
<reference evidence="2" key="1">
    <citation type="submission" date="2021-11" db="EMBL/GenBank/DDBJ databases">
        <authorList>
            <person name="Rodrigo-Torres L."/>
            <person name="Arahal R. D."/>
            <person name="Lucena T."/>
        </authorList>
    </citation>
    <scope>NUCLEOTIDE SEQUENCE</scope>
    <source>
        <strain evidence="2">CECT 7929</strain>
    </source>
</reference>
<name>A0ABM8ZWA3_9VIBR</name>
<dbReference type="InterPro" id="IPR027392">
    <property type="entry name" value="TF_Znf"/>
</dbReference>
<dbReference type="EMBL" id="CAKLDI010000001">
    <property type="protein sequence ID" value="CAH0534628.1"/>
    <property type="molecule type" value="Genomic_DNA"/>
</dbReference>
<dbReference type="Proteomes" id="UP000838672">
    <property type="component" value="Unassembled WGS sequence"/>
</dbReference>
<protein>
    <recommendedName>
        <fullName evidence="1">Transcription factor zinc-finger domain-containing protein</fullName>
    </recommendedName>
</protein>
<evidence type="ECO:0000313" key="3">
    <source>
        <dbReference type="Proteomes" id="UP000838672"/>
    </source>
</evidence>
<dbReference type="Pfam" id="PF13453">
    <property type="entry name" value="Zn_ribbon_TFIIB"/>
    <property type="match status" value="2"/>
</dbReference>
<proteinExistence type="predicted"/>
<feature type="domain" description="Transcription factor zinc-finger" evidence="1">
    <location>
        <begin position="2"/>
        <end position="39"/>
    </location>
</feature>
<keyword evidence="3" id="KW-1185">Reference proteome</keyword>
<sequence length="175" mass="20191">MKCPACSHQMSHVEVGGVEVDVCRGGCGGIWFDTYEFKKFDEPHEEAGTSLLNIEVNPEIKVDHSARRHCPKCENQPLHRHFYSMKREVEIDDCVRCAGVFLDTGELNIIRGMYNTEEEKREANVEAINEMFNEDVMNMNAKHQENREKAQRFANMVRFLCPSAYIEGKQKWGAF</sequence>
<evidence type="ECO:0000259" key="1">
    <source>
        <dbReference type="Pfam" id="PF13453"/>
    </source>
</evidence>
<dbReference type="RefSeq" id="WP_237467552.1">
    <property type="nucleotide sequence ID" value="NZ_CAKLDI010000001.1"/>
</dbReference>
<gene>
    <name evidence="2" type="ORF">VST7929_02578</name>
</gene>
<feature type="domain" description="Transcription factor zinc-finger" evidence="1">
    <location>
        <begin position="69"/>
        <end position="109"/>
    </location>
</feature>
<evidence type="ECO:0000313" key="2">
    <source>
        <dbReference type="EMBL" id="CAH0534628.1"/>
    </source>
</evidence>